<dbReference type="PANTHER" id="PTHR45614">
    <property type="entry name" value="MYB PROTEIN-RELATED"/>
    <property type="match status" value="1"/>
</dbReference>
<keyword evidence="7" id="KW-1185">Reference proteome</keyword>
<accession>A0A9W7GHH4</accession>
<keyword evidence="2" id="KW-0238">DNA-binding</keyword>
<feature type="compositionally biased region" description="Polar residues" evidence="3">
    <location>
        <begin position="524"/>
        <end position="552"/>
    </location>
</feature>
<protein>
    <submittedName>
        <fullName evidence="6">Uncharacterized protein</fullName>
    </submittedName>
</protein>
<dbReference type="InterPro" id="IPR050560">
    <property type="entry name" value="MYB_TF"/>
</dbReference>
<feature type="region of interest" description="Disordered" evidence="3">
    <location>
        <begin position="407"/>
        <end position="438"/>
    </location>
</feature>
<feature type="domain" description="Myb-like" evidence="4">
    <location>
        <begin position="115"/>
        <end position="169"/>
    </location>
</feature>
<proteinExistence type="predicted"/>
<evidence type="ECO:0000313" key="7">
    <source>
        <dbReference type="Proteomes" id="UP001165065"/>
    </source>
</evidence>
<dbReference type="Proteomes" id="UP001165065">
    <property type="component" value="Unassembled WGS sequence"/>
</dbReference>
<dbReference type="AlphaFoldDB" id="A0A9W7GHH4"/>
<evidence type="ECO:0000256" key="3">
    <source>
        <dbReference type="SAM" id="MobiDB-lite"/>
    </source>
</evidence>
<dbReference type="InterPro" id="IPR017930">
    <property type="entry name" value="Myb_dom"/>
</dbReference>
<dbReference type="Pfam" id="PF13921">
    <property type="entry name" value="Myb_DNA-bind_6"/>
    <property type="match status" value="1"/>
</dbReference>
<feature type="compositionally biased region" description="Basic and acidic residues" evidence="3">
    <location>
        <begin position="508"/>
        <end position="521"/>
    </location>
</feature>
<feature type="domain" description="Myb-like" evidence="4">
    <location>
        <begin position="225"/>
        <end position="275"/>
    </location>
</feature>
<evidence type="ECO:0000259" key="4">
    <source>
        <dbReference type="PROSITE" id="PS50090"/>
    </source>
</evidence>
<evidence type="ECO:0000256" key="1">
    <source>
        <dbReference type="ARBA" id="ARBA00022737"/>
    </source>
</evidence>
<evidence type="ECO:0000256" key="2">
    <source>
        <dbReference type="ARBA" id="ARBA00023125"/>
    </source>
</evidence>
<organism evidence="6 7">
    <name type="scientific">Triparma columacea</name>
    <dbReference type="NCBI Taxonomy" id="722753"/>
    <lineage>
        <taxon>Eukaryota</taxon>
        <taxon>Sar</taxon>
        <taxon>Stramenopiles</taxon>
        <taxon>Ochrophyta</taxon>
        <taxon>Bolidophyceae</taxon>
        <taxon>Parmales</taxon>
        <taxon>Triparmaceae</taxon>
        <taxon>Triparma</taxon>
    </lineage>
</organism>
<dbReference type="GO" id="GO:0005634">
    <property type="term" value="C:nucleus"/>
    <property type="evidence" value="ECO:0007669"/>
    <property type="project" value="TreeGrafter"/>
</dbReference>
<feature type="region of interest" description="Disordered" evidence="3">
    <location>
        <begin position="338"/>
        <end position="370"/>
    </location>
</feature>
<dbReference type="PROSITE" id="PS50090">
    <property type="entry name" value="MYB_LIKE"/>
    <property type="match status" value="3"/>
</dbReference>
<dbReference type="FunFam" id="1.10.10.60:FF:000010">
    <property type="entry name" value="Transcriptional activator Myb isoform A"/>
    <property type="match status" value="1"/>
</dbReference>
<gene>
    <name evidence="6" type="ORF">TrCOL_g13092</name>
</gene>
<feature type="compositionally biased region" description="Low complexity" evidence="3">
    <location>
        <begin position="341"/>
        <end position="362"/>
    </location>
</feature>
<feature type="compositionally biased region" description="Low complexity" evidence="3">
    <location>
        <begin position="7"/>
        <end position="28"/>
    </location>
</feature>
<sequence length="640" mass="69589">MMPADALSASNTNLISSSSSLSSSPFSNPPDHAFDLNLFSPSDITEFNGITPGGFQGEIPEVMGHADMQGALGETGRESVKGAKRNDTKYHPLTASDKANNSTNVVPAASAEITEKSAPKKKWTKDEDKRLRALVEAHGESWPIVTKLLNGDRGQRTKAHCFSRWNKVLKPGMRKGPWTKEEDAKLKAIVELNGAAEKVKWSNIALQLPGRIGKQCRERYFNHLDPSVKKGKWTEEEDSVIFKAQKKMGNQWCEIAKLLPGRTENAVKNRFNSSARKKWMLLHEKELNETNEHTIIHSLVPPEPAQSETSTSVSPLLLDIKSEIVDGISISAFSDDAGLNSSSMSTSTSMSTSMHSNLDVLDPLPPSDPASCKREEEYLEKVIHHLDSNQSFSRPNKKRKVTLLLPSDTMQHSQGGGDSSSATKNASTSAGANFLSTPSSAGKFGGKTSLMTESPISIAVSMAVSSCKDQAKDLNETPMFLLPYFAMLCTSAQRSIVKQLAVTAQKEQRQRNLEKAREELLTKTPGSTKSSASKGVCNSGTQTPTNFMSHTPLSSRSPLKLFSSPNAGDAFADMDFVELFSDPSGSLSLFGDESEGACEAGISDEQLELMEPLVPISNSTVEKGRLKILHQLNKATKEKS</sequence>
<dbReference type="GO" id="GO:0000978">
    <property type="term" value="F:RNA polymerase II cis-regulatory region sequence-specific DNA binding"/>
    <property type="evidence" value="ECO:0007669"/>
    <property type="project" value="TreeGrafter"/>
</dbReference>
<feature type="domain" description="Myb-like" evidence="4">
    <location>
        <begin position="170"/>
        <end position="224"/>
    </location>
</feature>
<dbReference type="Pfam" id="PF00249">
    <property type="entry name" value="Myb_DNA-binding"/>
    <property type="match status" value="1"/>
</dbReference>
<dbReference type="OrthoDB" id="2143914at2759"/>
<reference evidence="7" key="1">
    <citation type="journal article" date="2023" name="Commun. Biol.">
        <title>Genome analysis of Parmales, the sister group of diatoms, reveals the evolutionary specialization of diatoms from phago-mixotrophs to photoautotrophs.</title>
        <authorList>
            <person name="Ban H."/>
            <person name="Sato S."/>
            <person name="Yoshikawa S."/>
            <person name="Yamada K."/>
            <person name="Nakamura Y."/>
            <person name="Ichinomiya M."/>
            <person name="Sato N."/>
            <person name="Blanc-Mathieu R."/>
            <person name="Endo H."/>
            <person name="Kuwata A."/>
            <person name="Ogata H."/>
        </authorList>
    </citation>
    <scope>NUCLEOTIDE SEQUENCE [LARGE SCALE GENOMIC DNA]</scope>
</reference>
<dbReference type="SMART" id="SM00717">
    <property type="entry name" value="SANT"/>
    <property type="match status" value="3"/>
</dbReference>
<feature type="domain" description="HTH myb-type" evidence="5">
    <location>
        <begin position="170"/>
        <end position="228"/>
    </location>
</feature>
<name>A0A9W7GHH4_9STRA</name>
<dbReference type="EMBL" id="BRYA01000228">
    <property type="protein sequence ID" value="GMI44841.1"/>
    <property type="molecule type" value="Genomic_DNA"/>
</dbReference>
<dbReference type="InterPro" id="IPR009057">
    <property type="entry name" value="Homeodomain-like_sf"/>
</dbReference>
<feature type="region of interest" description="Disordered" evidence="3">
    <location>
        <begin position="1"/>
        <end position="28"/>
    </location>
</feature>
<dbReference type="Gene3D" id="1.10.10.60">
    <property type="entry name" value="Homeodomain-like"/>
    <property type="match status" value="3"/>
</dbReference>
<feature type="domain" description="HTH myb-type" evidence="5">
    <location>
        <begin position="115"/>
        <end position="169"/>
    </location>
</feature>
<comment type="caution">
    <text evidence="6">The sequence shown here is derived from an EMBL/GenBank/DDBJ whole genome shotgun (WGS) entry which is preliminary data.</text>
</comment>
<dbReference type="PROSITE" id="PS51294">
    <property type="entry name" value="HTH_MYB"/>
    <property type="match status" value="3"/>
</dbReference>
<feature type="compositionally biased region" description="Low complexity" evidence="3">
    <location>
        <begin position="419"/>
        <end position="433"/>
    </location>
</feature>
<feature type="region of interest" description="Disordered" evidence="3">
    <location>
        <begin position="508"/>
        <end position="552"/>
    </location>
</feature>
<evidence type="ECO:0000259" key="5">
    <source>
        <dbReference type="PROSITE" id="PS51294"/>
    </source>
</evidence>
<feature type="domain" description="HTH myb-type" evidence="5">
    <location>
        <begin position="229"/>
        <end position="279"/>
    </location>
</feature>
<keyword evidence="1" id="KW-0677">Repeat</keyword>
<dbReference type="CDD" id="cd00167">
    <property type="entry name" value="SANT"/>
    <property type="match status" value="3"/>
</dbReference>
<dbReference type="PANTHER" id="PTHR45614:SF232">
    <property type="entry name" value="TRANSCRIPTION FACTOR MYB3R-2"/>
    <property type="match status" value="1"/>
</dbReference>
<dbReference type="SUPFAM" id="SSF46689">
    <property type="entry name" value="Homeodomain-like"/>
    <property type="match status" value="3"/>
</dbReference>
<dbReference type="InterPro" id="IPR001005">
    <property type="entry name" value="SANT/Myb"/>
</dbReference>
<dbReference type="GO" id="GO:0000981">
    <property type="term" value="F:DNA-binding transcription factor activity, RNA polymerase II-specific"/>
    <property type="evidence" value="ECO:0007669"/>
    <property type="project" value="TreeGrafter"/>
</dbReference>
<evidence type="ECO:0000313" key="6">
    <source>
        <dbReference type="EMBL" id="GMI44841.1"/>
    </source>
</evidence>